<dbReference type="PANTHER" id="PTHR43429">
    <property type="entry name" value="PYRIDINE NUCLEOTIDE-DISULFIDE OXIDOREDUCTASE DOMAIN-CONTAINING"/>
    <property type="match status" value="1"/>
</dbReference>
<dbReference type="SMART" id="SM00450">
    <property type="entry name" value="RHOD"/>
    <property type="match status" value="1"/>
</dbReference>
<dbReference type="InterPro" id="IPR036873">
    <property type="entry name" value="Rhodanese-like_dom_sf"/>
</dbReference>
<dbReference type="InterPro" id="IPR004099">
    <property type="entry name" value="Pyr_nucl-diS_OxRdtase_dimer"/>
</dbReference>
<gene>
    <name evidence="8" type="ORF">CS538_12355</name>
</gene>
<organism evidence="8 9">
    <name type="scientific">Clostridium combesii</name>
    <dbReference type="NCBI Taxonomy" id="39481"/>
    <lineage>
        <taxon>Bacteria</taxon>
        <taxon>Bacillati</taxon>
        <taxon>Bacillota</taxon>
        <taxon>Clostridia</taxon>
        <taxon>Eubacteriales</taxon>
        <taxon>Clostridiaceae</taxon>
        <taxon>Clostridium</taxon>
    </lineage>
</organism>
<dbReference type="Pfam" id="PF07992">
    <property type="entry name" value="Pyr_redox_2"/>
    <property type="match status" value="1"/>
</dbReference>
<sequence>MSKKYLIIGGVAGGASTAARLRRLSEEDQIIMFEKDPYVSFSNCSLPYHLSGVVEDSNSLVLMTPEQFKAQYNIEARVNNEVITINRDKKEVIVKNTLTGEKYSENYDKLILSPGATPIVPPIKGIEDVNIFTVRNVMDIQRLSEKLKNKKVENISVIGGGFIGVEVAENLKEAGNDVTLIEAMPHIMKPFDYDMAQILHKEFYDNGVNLIVKDKVSAFEKDTVVLESGRKVQAEAVVMAIGVASDTRLAKAAGLEIGETGAIKVDQNYRTSDKDIYAVGDAIEVYHALARKTTKLPLAGPAQKEARQVADHIHGRVVRNTGFIGSSVIKCFDYNAAATGLNEEMIEALKLDIKYEVAKVIPGDKVGLMPDCEPLHFKLIFEIPTGKVLGAQAIGKGNVDKRIDIIATAIKFGATVDDLRDLELCYAPPFGTAKDVVNFAGYVACNLLQDEFRQVREKDIRNIVKEKALIIDVREKHEYELSHIIGAKNIPLSELRDRINEIPKDEPVYLHCRSAQRSYNALKALKNLGYENIYNVSGGFLGTSFYEYFNDITTKREKILTDYNFL</sequence>
<dbReference type="Pfam" id="PF02852">
    <property type="entry name" value="Pyr_redox_dim"/>
    <property type="match status" value="1"/>
</dbReference>
<evidence type="ECO:0000256" key="1">
    <source>
        <dbReference type="ARBA" id="ARBA00001974"/>
    </source>
</evidence>
<evidence type="ECO:0000256" key="3">
    <source>
        <dbReference type="ARBA" id="ARBA00022630"/>
    </source>
</evidence>
<evidence type="ECO:0000313" key="8">
    <source>
        <dbReference type="EMBL" id="PIH03449.1"/>
    </source>
</evidence>
<dbReference type="GO" id="GO:0016491">
    <property type="term" value="F:oxidoreductase activity"/>
    <property type="evidence" value="ECO:0007669"/>
    <property type="project" value="UniProtKB-KW"/>
</dbReference>
<dbReference type="PRINTS" id="PR00368">
    <property type="entry name" value="FADPNR"/>
</dbReference>
<dbReference type="PRINTS" id="PR00411">
    <property type="entry name" value="PNDRDTASEI"/>
</dbReference>
<dbReference type="InterPro" id="IPR023753">
    <property type="entry name" value="FAD/NAD-binding_dom"/>
</dbReference>
<dbReference type="PANTHER" id="PTHR43429:SF1">
    <property type="entry name" value="NAD(P)H SULFUR OXIDOREDUCTASE (COA-DEPENDENT)"/>
    <property type="match status" value="1"/>
</dbReference>
<dbReference type="SUPFAM" id="SSF51905">
    <property type="entry name" value="FAD/NAD(P)-binding domain"/>
    <property type="match status" value="1"/>
</dbReference>
<evidence type="ECO:0000256" key="2">
    <source>
        <dbReference type="ARBA" id="ARBA00009130"/>
    </source>
</evidence>
<dbReference type="SUPFAM" id="SSF55424">
    <property type="entry name" value="FAD/NAD-linked reductases, dimerisation (C-terminal) domain"/>
    <property type="match status" value="1"/>
</dbReference>
<dbReference type="Gene3D" id="3.50.50.60">
    <property type="entry name" value="FAD/NAD(P)-binding domain"/>
    <property type="match status" value="2"/>
</dbReference>
<dbReference type="InterPro" id="IPR036188">
    <property type="entry name" value="FAD/NAD-bd_sf"/>
</dbReference>
<dbReference type="InterPro" id="IPR050260">
    <property type="entry name" value="FAD-bd_OxRdtase"/>
</dbReference>
<dbReference type="Gene3D" id="3.40.250.10">
    <property type="entry name" value="Rhodanese-like domain"/>
    <property type="match status" value="1"/>
</dbReference>
<evidence type="ECO:0000259" key="7">
    <source>
        <dbReference type="PROSITE" id="PS50206"/>
    </source>
</evidence>
<keyword evidence="3" id="KW-0285">Flavoprotein</keyword>
<dbReference type="EMBL" id="PEIK01000010">
    <property type="protein sequence ID" value="PIH03449.1"/>
    <property type="molecule type" value="Genomic_DNA"/>
</dbReference>
<protein>
    <submittedName>
        <fullName evidence="8">Pyridine nucleotide-disulfide oxidoreductase</fullName>
    </submittedName>
</protein>
<dbReference type="AlphaFoldDB" id="A0A2G7HEC7"/>
<proteinExistence type="inferred from homology"/>
<dbReference type="PROSITE" id="PS50206">
    <property type="entry name" value="RHODANESE_3"/>
    <property type="match status" value="1"/>
</dbReference>
<keyword evidence="5" id="KW-0560">Oxidoreductase</keyword>
<name>A0A2G7HEC7_9CLOT</name>
<feature type="domain" description="Rhodanese" evidence="7">
    <location>
        <begin position="464"/>
        <end position="554"/>
    </location>
</feature>
<keyword evidence="6" id="KW-0676">Redox-active center</keyword>
<comment type="cofactor">
    <cofactor evidence="1">
        <name>FAD</name>
        <dbReference type="ChEBI" id="CHEBI:57692"/>
    </cofactor>
</comment>
<keyword evidence="9" id="KW-1185">Reference proteome</keyword>
<comment type="similarity">
    <text evidence="2">Belongs to the class-III pyridine nucleotide-disulfide oxidoreductase family.</text>
</comment>
<comment type="caution">
    <text evidence="8">The sequence shown here is derived from an EMBL/GenBank/DDBJ whole genome shotgun (WGS) entry which is preliminary data.</text>
</comment>
<dbReference type="InterPro" id="IPR001763">
    <property type="entry name" value="Rhodanese-like_dom"/>
</dbReference>
<evidence type="ECO:0000313" key="9">
    <source>
        <dbReference type="Proteomes" id="UP000231322"/>
    </source>
</evidence>
<keyword evidence="4" id="KW-0274">FAD</keyword>
<dbReference type="InterPro" id="IPR016156">
    <property type="entry name" value="FAD/NAD-linked_Rdtase_dimer_sf"/>
</dbReference>
<dbReference type="CDD" id="cd00158">
    <property type="entry name" value="RHOD"/>
    <property type="match status" value="1"/>
</dbReference>
<evidence type="ECO:0000256" key="5">
    <source>
        <dbReference type="ARBA" id="ARBA00023002"/>
    </source>
</evidence>
<reference evidence="8 9" key="1">
    <citation type="submission" date="2017-10" db="EMBL/GenBank/DDBJ databases">
        <title>Reclassification of Eubacterium combesii and discrepancies in the nomenclature of botulinum neurotoxin producing clostridia. Request for an Opinion.</title>
        <authorList>
            <person name="Dobritsa A.P."/>
            <person name="Kutumbaka K.K."/>
            <person name="Samadpour M."/>
        </authorList>
    </citation>
    <scope>NUCLEOTIDE SEQUENCE [LARGE SCALE GENOMIC DNA]</scope>
    <source>
        <strain evidence="8 9">DSM 20696</strain>
    </source>
</reference>
<dbReference type="SUPFAM" id="SSF52821">
    <property type="entry name" value="Rhodanese/Cell cycle control phosphatase"/>
    <property type="match status" value="1"/>
</dbReference>
<dbReference type="Proteomes" id="UP000231322">
    <property type="component" value="Unassembled WGS sequence"/>
</dbReference>
<evidence type="ECO:0000256" key="6">
    <source>
        <dbReference type="ARBA" id="ARBA00023284"/>
    </source>
</evidence>
<accession>A0A2G7HEC7</accession>
<dbReference type="Pfam" id="PF00581">
    <property type="entry name" value="Rhodanese"/>
    <property type="match status" value="1"/>
</dbReference>
<evidence type="ECO:0000256" key="4">
    <source>
        <dbReference type="ARBA" id="ARBA00022827"/>
    </source>
</evidence>
<dbReference type="RefSeq" id="WP_099839637.1">
    <property type="nucleotide sequence ID" value="NZ_PEIK01000010.1"/>
</dbReference>